<evidence type="ECO:0000313" key="3">
    <source>
        <dbReference type="Proteomes" id="UP000824178"/>
    </source>
</evidence>
<sequence length="437" mass="47379">MRWNDVHRSKIALWVMLGLAVLLAAGVIGFGYQVFRVLNPPDLYETALMGTVEEKVSAEGVLLFEETVVPGSGLLGYLVEEGERVSAGAVIAEVYTDSSQSASRARLTSLREQIELLERSQNVSTTQIESLLAERSGAVYDLLDSIDRGLYADAASDREAYLLAQNRLWVTTGEADDFSARIAALRAEADQLEAQLSGLPQVVSPGTGYFVRSSTSRRLTQSTDAILSLDAAGLKALLEQGADAPLEGCAGKIITGFSWYYCGVCPAEEGQKLLGRDGSPRTGTVQIRFPGQSEDTLKGRLTEVTIDEASGLARFVLRCDTLAGDMLRLGQANAEIILSETTGLRIRADAVHYLREETGEEVAAQEGENYIPGVYAKFGNLVRFCRIDPVDEAHPLVRDGEYIIVQPEGTANSVSELKLYDTIIVSGQNLYDGKLLQ</sequence>
<reference evidence="2" key="2">
    <citation type="submission" date="2021-04" db="EMBL/GenBank/DDBJ databases">
        <authorList>
            <person name="Gilroy R."/>
        </authorList>
    </citation>
    <scope>NUCLEOTIDE SEQUENCE</scope>
    <source>
        <strain evidence="2">742</strain>
    </source>
</reference>
<dbReference type="EMBL" id="JAHLFH010000012">
    <property type="protein sequence ID" value="MBU3818886.1"/>
    <property type="molecule type" value="Genomic_DNA"/>
</dbReference>
<keyword evidence="1" id="KW-1133">Transmembrane helix</keyword>
<feature type="transmembrane region" description="Helical" evidence="1">
    <location>
        <begin position="12"/>
        <end position="35"/>
    </location>
</feature>
<keyword evidence="1" id="KW-0472">Membrane</keyword>
<proteinExistence type="predicted"/>
<reference evidence="2" key="1">
    <citation type="journal article" date="2021" name="PeerJ">
        <title>Extensive microbial diversity within the chicken gut microbiome revealed by metagenomics and culture.</title>
        <authorList>
            <person name="Gilroy R."/>
            <person name="Ravi A."/>
            <person name="Getino M."/>
            <person name="Pursley I."/>
            <person name="Horton D.L."/>
            <person name="Alikhan N.F."/>
            <person name="Baker D."/>
            <person name="Gharbi K."/>
            <person name="Hall N."/>
            <person name="Watson M."/>
            <person name="Adriaenssens E.M."/>
            <person name="Foster-Nyarko E."/>
            <person name="Jarju S."/>
            <person name="Secka A."/>
            <person name="Antonio M."/>
            <person name="Oren A."/>
            <person name="Chaudhuri R.R."/>
            <person name="La Ragione R."/>
            <person name="Hildebrand F."/>
            <person name="Pallen M.J."/>
        </authorList>
    </citation>
    <scope>NUCLEOTIDE SEQUENCE</scope>
    <source>
        <strain evidence="2">742</strain>
    </source>
</reference>
<dbReference type="AlphaFoldDB" id="A0A9E2KIZ4"/>
<protein>
    <submittedName>
        <fullName evidence="2">Uncharacterized protein</fullName>
    </submittedName>
</protein>
<gene>
    <name evidence="2" type="ORF">H9864_00640</name>
</gene>
<dbReference type="Proteomes" id="UP000824178">
    <property type="component" value="Unassembled WGS sequence"/>
</dbReference>
<comment type="caution">
    <text evidence="2">The sequence shown here is derived from an EMBL/GenBank/DDBJ whole genome shotgun (WGS) entry which is preliminary data.</text>
</comment>
<name>A0A9E2KIZ4_9FIRM</name>
<keyword evidence="1" id="KW-0812">Transmembrane</keyword>
<organism evidence="2 3">
    <name type="scientific">Candidatus Faecalibacterium intestinavium</name>
    <dbReference type="NCBI Taxonomy" id="2838580"/>
    <lineage>
        <taxon>Bacteria</taxon>
        <taxon>Bacillati</taxon>
        <taxon>Bacillota</taxon>
        <taxon>Clostridia</taxon>
        <taxon>Eubacteriales</taxon>
        <taxon>Oscillospiraceae</taxon>
        <taxon>Faecalibacterium</taxon>
    </lineage>
</organism>
<accession>A0A9E2KIZ4</accession>
<evidence type="ECO:0000313" key="2">
    <source>
        <dbReference type="EMBL" id="MBU3818886.1"/>
    </source>
</evidence>
<evidence type="ECO:0000256" key="1">
    <source>
        <dbReference type="SAM" id="Phobius"/>
    </source>
</evidence>